<accession>G9PAZ4</accession>
<keyword evidence="2" id="KW-1185">Reference proteome</keyword>
<proteinExistence type="predicted"/>
<dbReference type="GeneID" id="25779379"/>
<organism evidence="1 2">
    <name type="scientific">Hypocrea atroviridis (strain ATCC 20476 / IMI 206040)</name>
    <name type="common">Trichoderma atroviride</name>
    <dbReference type="NCBI Taxonomy" id="452589"/>
    <lineage>
        <taxon>Eukaryota</taxon>
        <taxon>Fungi</taxon>
        <taxon>Dikarya</taxon>
        <taxon>Ascomycota</taxon>
        <taxon>Pezizomycotina</taxon>
        <taxon>Sordariomycetes</taxon>
        <taxon>Hypocreomycetidae</taxon>
        <taxon>Hypocreales</taxon>
        <taxon>Hypocreaceae</taxon>
        <taxon>Trichoderma</taxon>
    </lineage>
</organism>
<sequence length="169" mass="18073">MSLACSLFEPLSFTSRTFLVHQRRNLCGESMLDKEDIKACDGCEGVSTYLSSIHPSQGVQLSSEVTVAPVSVSGRAQNSSTIGRGVGRFALPACSVGVASVYAYQPDCQMTVSICLAALALMYASEIDARIGDYPVTLLQIIHGSYEHGAVDDLAPWSWECHFSLSTAS</sequence>
<name>G9PAZ4_HYPAI</name>
<dbReference type="HOGENOM" id="CLU_1578735_0_0_1"/>
<dbReference type="Proteomes" id="UP000005426">
    <property type="component" value="Unassembled WGS sequence"/>
</dbReference>
<protein>
    <submittedName>
        <fullName evidence="1">Uncharacterized protein</fullName>
    </submittedName>
</protein>
<gene>
    <name evidence="1" type="ORF">TRIATDRAFT_278852</name>
</gene>
<dbReference type="KEGG" id="tatv:25779379"/>
<reference evidence="1 2" key="1">
    <citation type="journal article" date="2011" name="Genome Biol.">
        <title>Comparative genome sequence analysis underscores mycoparasitism as the ancestral life style of Trichoderma.</title>
        <authorList>
            <person name="Kubicek C.P."/>
            <person name="Herrera-Estrella A."/>
            <person name="Seidl-Seiboth V."/>
            <person name="Martinez D.A."/>
            <person name="Druzhinina I.S."/>
            <person name="Thon M."/>
            <person name="Zeilinger S."/>
            <person name="Casas-Flores S."/>
            <person name="Horwitz B.A."/>
            <person name="Mukherjee P.K."/>
            <person name="Mukherjee M."/>
            <person name="Kredics L."/>
            <person name="Alcaraz L.D."/>
            <person name="Aerts A."/>
            <person name="Antal Z."/>
            <person name="Atanasova L."/>
            <person name="Cervantes-Badillo M.G."/>
            <person name="Challacombe J."/>
            <person name="Chertkov O."/>
            <person name="McCluskey K."/>
            <person name="Coulpier F."/>
            <person name="Deshpande N."/>
            <person name="von Doehren H."/>
            <person name="Ebbole D.J."/>
            <person name="Esquivel-Naranjo E.U."/>
            <person name="Fekete E."/>
            <person name="Flipphi M."/>
            <person name="Glaser F."/>
            <person name="Gomez-Rodriguez E.Y."/>
            <person name="Gruber S."/>
            <person name="Han C."/>
            <person name="Henrissat B."/>
            <person name="Hermosa R."/>
            <person name="Hernandez-Onate M."/>
            <person name="Karaffa L."/>
            <person name="Kosti I."/>
            <person name="Le Crom S."/>
            <person name="Lindquist E."/>
            <person name="Lucas S."/>
            <person name="Luebeck M."/>
            <person name="Luebeck P.S."/>
            <person name="Margeot A."/>
            <person name="Metz B."/>
            <person name="Misra M."/>
            <person name="Nevalainen H."/>
            <person name="Omann M."/>
            <person name="Packer N."/>
            <person name="Perrone G."/>
            <person name="Uresti-Rivera E.E."/>
            <person name="Salamov A."/>
            <person name="Schmoll M."/>
            <person name="Seiboth B."/>
            <person name="Shapiro H."/>
            <person name="Sukno S."/>
            <person name="Tamayo-Ramos J.A."/>
            <person name="Tisch D."/>
            <person name="Wiest A."/>
            <person name="Wilkinson H.H."/>
            <person name="Zhang M."/>
            <person name="Coutinho P.M."/>
            <person name="Kenerley C.M."/>
            <person name="Monte E."/>
            <person name="Baker S.E."/>
            <person name="Grigoriev I.V."/>
        </authorList>
    </citation>
    <scope>NUCLEOTIDE SEQUENCE [LARGE SCALE GENOMIC DNA]</scope>
    <source>
        <strain evidence="2">ATCC 20476 / IMI 206040</strain>
    </source>
</reference>
<dbReference type="EMBL" id="ABDG02000028">
    <property type="protein sequence ID" value="EHK40175.1"/>
    <property type="molecule type" value="Genomic_DNA"/>
</dbReference>
<evidence type="ECO:0000313" key="1">
    <source>
        <dbReference type="EMBL" id="EHK40175.1"/>
    </source>
</evidence>
<dbReference type="OrthoDB" id="4899546at2759"/>
<dbReference type="AlphaFoldDB" id="G9PAZ4"/>
<evidence type="ECO:0000313" key="2">
    <source>
        <dbReference type="Proteomes" id="UP000005426"/>
    </source>
</evidence>
<comment type="caution">
    <text evidence="1">The sequence shown here is derived from an EMBL/GenBank/DDBJ whole genome shotgun (WGS) entry which is preliminary data.</text>
</comment>